<dbReference type="Proteomes" id="UP000069272">
    <property type="component" value="Chromosome 3L"/>
</dbReference>
<feature type="region of interest" description="Disordered" evidence="1">
    <location>
        <begin position="1"/>
        <end position="21"/>
    </location>
</feature>
<evidence type="ECO:0000313" key="2">
    <source>
        <dbReference type="EnsemblMetazoa" id="AALB014514-PA"/>
    </source>
</evidence>
<protein>
    <submittedName>
        <fullName evidence="2">Uncharacterized protein</fullName>
    </submittedName>
</protein>
<keyword evidence="3" id="KW-1185">Reference proteome</keyword>
<name>A0A182FY07_ANOAL</name>
<organism evidence="2 3">
    <name type="scientific">Anopheles albimanus</name>
    <name type="common">New world malaria mosquito</name>
    <dbReference type="NCBI Taxonomy" id="7167"/>
    <lineage>
        <taxon>Eukaryota</taxon>
        <taxon>Metazoa</taxon>
        <taxon>Ecdysozoa</taxon>
        <taxon>Arthropoda</taxon>
        <taxon>Hexapoda</taxon>
        <taxon>Insecta</taxon>
        <taxon>Pterygota</taxon>
        <taxon>Neoptera</taxon>
        <taxon>Endopterygota</taxon>
        <taxon>Diptera</taxon>
        <taxon>Nematocera</taxon>
        <taxon>Culicoidea</taxon>
        <taxon>Culicidae</taxon>
        <taxon>Anophelinae</taxon>
        <taxon>Anopheles</taxon>
    </lineage>
</organism>
<evidence type="ECO:0000256" key="1">
    <source>
        <dbReference type="SAM" id="MobiDB-lite"/>
    </source>
</evidence>
<dbReference type="EnsemblMetazoa" id="AALB014514-RA">
    <property type="protein sequence ID" value="AALB014514-PA"/>
    <property type="gene ID" value="AALB014514"/>
</dbReference>
<sequence>MRKHQDETSSFTSSSFDFSSTSSFSLPTFGVHVFCMSLVHELRQLREPKT</sequence>
<feature type="compositionally biased region" description="Low complexity" evidence="1">
    <location>
        <begin position="8"/>
        <end position="21"/>
    </location>
</feature>
<accession>A0A182FY07</accession>
<dbReference type="AlphaFoldDB" id="A0A182FY07"/>
<reference evidence="2 3" key="1">
    <citation type="journal article" date="2017" name="G3 (Bethesda)">
        <title>The Physical Genome Mapping of Anopheles albimanus Corrected Scaffold Misassemblies and Identified Interarm Rearrangements in Genus Anopheles.</title>
        <authorList>
            <person name="Artemov G.N."/>
            <person name="Peery A.N."/>
            <person name="Jiang X."/>
            <person name="Tu Z."/>
            <person name="Stegniy V.N."/>
            <person name="Sharakhova M.V."/>
            <person name="Sharakhov I.V."/>
        </authorList>
    </citation>
    <scope>NUCLEOTIDE SEQUENCE [LARGE SCALE GENOMIC DNA]</scope>
    <source>
        <strain evidence="2 3">ALBI9_A</strain>
    </source>
</reference>
<proteinExistence type="predicted"/>
<evidence type="ECO:0000313" key="3">
    <source>
        <dbReference type="Proteomes" id="UP000069272"/>
    </source>
</evidence>
<reference evidence="2" key="2">
    <citation type="submission" date="2022-08" db="UniProtKB">
        <authorList>
            <consortium name="EnsemblMetazoa"/>
        </authorList>
    </citation>
    <scope>IDENTIFICATION</scope>
    <source>
        <strain evidence="2">STECLA/ALBI9_A</strain>
    </source>
</reference>